<organism evidence="2 3">
    <name type="scientific">Funneliformis geosporum</name>
    <dbReference type="NCBI Taxonomy" id="1117311"/>
    <lineage>
        <taxon>Eukaryota</taxon>
        <taxon>Fungi</taxon>
        <taxon>Fungi incertae sedis</taxon>
        <taxon>Mucoromycota</taxon>
        <taxon>Glomeromycotina</taxon>
        <taxon>Glomeromycetes</taxon>
        <taxon>Glomerales</taxon>
        <taxon>Glomeraceae</taxon>
        <taxon>Funneliformis</taxon>
    </lineage>
</organism>
<reference evidence="2" key="1">
    <citation type="submission" date="2022-08" db="EMBL/GenBank/DDBJ databases">
        <authorList>
            <person name="Kallberg Y."/>
            <person name="Tangrot J."/>
            <person name="Rosling A."/>
        </authorList>
    </citation>
    <scope>NUCLEOTIDE SEQUENCE</scope>
    <source>
        <strain evidence="2">Wild A</strain>
    </source>
</reference>
<dbReference type="SUPFAM" id="SSF53098">
    <property type="entry name" value="Ribonuclease H-like"/>
    <property type="match status" value="1"/>
</dbReference>
<dbReference type="AlphaFoldDB" id="A0A9W4T908"/>
<feature type="non-terminal residue" evidence="2">
    <location>
        <position position="1"/>
    </location>
</feature>
<dbReference type="OrthoDB" id="2356953at2759"/>
<proteinExistence type="predicted"/>
<name>A0A9W4T908_9GLOM</name>
<dbReference type="EMBL" id="CAMKVN010016179">
    <property type="protein sequence ID" value="CAI2197372.1"/>
    <property type="molecule type" value="Genomic_DNA"/>
</dbReference>
<dbReference type="GO" id="GO:0003677">
    <property type="term" value="F:DNA binding"/>
    <property type="evidence" value="ECO:0007669"/>
    <property type="project" value="InterPro"/>
</dbReference>
<protein>
    <submittedName>
        <fullName evidence="2">13689_t:CDS:1</fullName>
    </submittedName>
</protein>
<evidence type="ECO:0000259" key="1">
    <source>
        <dbReference type="Pfam" id="PF14372"/>
    </source>
</evidence>
<keyword evidence="3" id="KW-1185">Reference proteome</keyword>
<comment type="caution">
    <text evidence="2">The sequence shown here is derived from an EMBL/GenBank/DDBJ whole genome shotgun (WGS) entry which is preliminary data.</text>
</comment>
<dbReference type="InterPro" id="IPR012337">
    <property type="entry name" value="RNaseH-like_sf"/>
</dbReference>
<evidence type="ECO:0000313" key="2">
    <source>
        <dbReference type="EMBL" id="CAI2197372.1"/>
    </source>
</evidence>
<accession>A0A9W4T908</accession>
<dbReference type="Proteomes" id="UP001153678">
    <property type="component" value="Unassembled WGS sequence"/>
</dbReference>
<feature type="domain" description="hAT-like transposase RNase-H fold" evidence="1">
    <location>
        <begin position="17"/>
        <end position="84"/>
    </location>
</feature>
<evidence type="ECO:0000313" key="3">
    <source>
        <dbReference type="Proteomes" id="UP001153678"/>
    </source>
</evidence>
<dbReference type="InterPro" id="IPR025525">
    <property type="entry name" value="hAT-like_transposase_RNase-H"/>
</dbReference>
<gene>
    <name evidence="2" type="ORF">FWILDA_LOCUS18045</name>
</gene>
<dbReference type="Pfam" id="PF14372">
    <property type="entry name" value="hAT-like_RNase-H"/>
    <property type="match status" value="1"/>
</dbReference>
<feature type="non-terminal residue" evidence="2">
    <location>
        <position position="137"/>
    </location>
</feature>
<sequence length="137" mass="16062">DLDQFLYQFNEATIELSSQKYPTIAHSRVILLAIKKDLEINYDNDYLLNDVVKTMLVKFNEYYDKLEETSHIAAFLDPRYKKYCFPEMISYEIQLPIRSLLEQQQQQGVPIISTKKVSSFLKKLKGTTSVIINEDDE</sequence>